<reference evidence="3 4" key="1">
    <citation type="submission" date="2020-03" db="EMBL/GenBank/DDBJ databases">
        <authorList>
            <person name="Sun Q."/>
        </authorList>
    </citation>
    <scope>NUCLEOTIDE SEQUENCE [LARGE SCALE GENOMIC DNA]</scope>
    <source>
        <strain evidence="3 4">JC162</strain>
    </source>
</reference>
<dbReference type="Proteomes" id="UP000548582">
    <property type="component" value="Unassembled WGS sequence"/>
</dbReference>
<evidence type="ECO:0000256" key="1">
    <source>
        <dbReference type="SAM" id="MobiDB-lite"/>
    </source>
</evidence>
<name>A0A848E659_9PROT</name>
<feature type="region of interest" description="Disordered" evidence="1">
    <location>
        <begin position="26"/>
        <end position="101"/>
    </location>
</feature>
<dbReference type="InterPro" id="IPR012899">
    <property type="entry name" value="LTXXQ"/>
</dbReference>
<sequence length="222" mass="23130">MSTQHRSTIGGAALALALSMAGGAFAQAPGQDSDDHAAHHPGGEQTAQASPPSAPAAPAAPAVGRPGGMMMQGGPAQTMPMMLGRAGGQAGPMGAGMPGMEGMHRGGMAPFHRIEGSLAFLRAELRITDAQMPQWNAFAEAVRAQAQRLRETFARAMQGADQPATAPQLLERRIALRSAELDAMRAVSMALAPLYAALNDEQKRTADELMGEHLRGMRMGMP</sequence>
<evidence type="ECO:0000256" key="2">
    <source>
        <dbReference type="SAM" id="SignalP"/>
    </source>
</evidence>
<feature type="compositionally biased region" description="Gly residues" evidence="1">
    <location>
        <begin position="85"/>
        <end position="99"/>
    </location>
</feature>
<feature type="compositionally biased region" description="Low complexity" evidence="1">
    <location>
        <begin position="72"/>
        <end position="84"/>
    </location>
</feature>
<dbReference type="RefSeq" id="WP_170052206.1">
    <property type="nucleotide sequence ID" value="NZ_JABBKX010000001.1"/>
</dbReference>
<protein>
    <submittedName>
        <fullName evidence="3">Spy/CpxP family protein refolding chaperone</fullName>
    </submittedName>
</protein>
<evidence type="ECO:0000313" key="4">
    <source>
        <dbReference type="Proteomes" id="UP000548582"/>
    </source>
</evidence>
<organism evidence="3 4">
    <name type="scientific">Neoroseomonas marina</name>
    <dbReference type="NCBI Taxonomy" id="1232220"/>
    <lineage>
        <taxon>Bacteria</taxon>
        <taxon>Pseudomonadati</taxon>
        <taxon>Pseudomonadota</taxon>
        <taxon>Alphaproteobacteria</taxon>
        <taxon>Acetobacterales</taxon>
        <taxon>Acetobacteraceae</taxon>
        <taxon>Neoroseomonas</taxon>
    </lineage>
</organism>
<dbReference type="EMBL" id="JABBKX010000001">
    <property type="protein sequence ID" value="NMJ39904.1"/>
    <property type="molecule type" value="Genomic_DNA"/>
</dbReference>
<gene>
    <name evidence="3" type="ORF">GWK16_01525</name>
</gene>
<comment type="caution">
    <text evidence="3">The sequence shown here is derived from an EMBL/GenBank/DDBJ whole genome shotgun (WGS) entry which is preliminary data.</text>
</comment>
<dbReference type="GO" id="GO:0042597">
    <property type="term" value="C:periplasmic space"/>
    <property type="evidence" value="ECO:0007669"/>
    <property type="project" value="InterPro"/>
</dbReference>
<feature type="chain" id="PRO_5032297185" evidence="2">
    <location>
        <begin position="27"/>
        <end position="222"/>
    </location>
</feature>
<evidence type="ECO:0000313" key="3">
    <source>
        <dbReference type="EMBL" id="NMJ39904.1"/>
    </source>
</evidence>
<feature type="signal peptide" evidence="2">
    <location>
        <begin position="1"/>
        <end position="26"/>
    </location>
</feature>
<keyword evidence="4" id="KW-1185">Reference proteome</keyword>
<feature type="compositionally biased region" description="Basic and acidic residues" evidence="1">
    <location>
        <begin position="33"/>
        <end position="42"/>
    </location>
</feature>
<accession>A0A848E659</accession>
<keyword evidence="2" id="KW-0732">Signal</keyword>
<dbReference type="AlphaFoldDB" id="A0A848E659"/>
<proteinExistence type="predicted"/>
<dbReference type="Pfam" id="PF07813">
    <property type="entry name" value="LTXXQ"/>
    <property type="match status" value="1"/>
</dbReference>